<dbReference type="EMBL" id="VNKI01000003">
    <property type="protein sequence ID" value="TVX81894.1"/>
    <property type="molecule type" value="Genomic_DNA"/>
</dbReference>
<dbReference type="InterPro" id="IPR004107">
    <property type="entry name" value="Integrase_SAM-like_N"/>
</dbReference>
<dbReference type="InterPro" id="IPR044068">
    <property type="entry name" value="CB"/>
</dbReference>
<evidence type="ECO:0000256" key="2">
    <source>
        <dbReference type="PROSITE-ProRule" id="PRU01248"/>
    </source>
</evidence>
<comment type="caution">
    <text evidence="4">The sequence shown here is derived from an EMBL/GenBank/DDBJ whole genome shotgun (WGS) entry which is preliminary data.</text>
</comment>
<name>A0A8B5Y127_9BACI</name>
<reference evidence="4 5" key="1">
    <citation type="submission" date="2019-07" db="EMBL/GenBank/DDBJ databases">
        <title>Genome assembly of Bacillus simplex strain GGC-P6A.</title>
        <authorList>
            <person name="Jennings M.E."/>
            <person name="Barton H.A."/>
        </authorList>
    </citation>
    <scope>NUCLEOTIDE SEQUENCE [LARGE SCALE GENOMIC DNA]</scope>
    <source>
        <strain evidence="4 5">GGC-P6A</strain>
    </source>
</reference>
<protein>
    <recommendedName>
        <fullName evidence="3">Core-binding (CB) domain-containing protein</fullName>
    </recommendedName>
</protein>
<dbReference type="PROSITE" id="PS51900">
    <property type="entry name" value="CB"/>
    <property type="match status" value="1"/>
</dbReference>
<evidence type="ECO:0000313" key="4">
    <source>
        <dbReference type="EMBL" id="TVX81894.1"/>
    </source>
</evidence>
<evidence type="ECO:0000256" key="1">
    <source>
        <dbReference type="ARBA" id="ARBA00023125"/>
    </source>
</evidence>
<gene>
    <name evidence="4" type="ORF">FQP34_08145</name>
</gene>
<dbReference type="Gene3D" id="1.10.150.130">
    <property type="match status" value="1"/>
</dbReference>
<dbReference type="GO" id="GO:0003677">
    <property type="term" value="F:DNA binding"/>
    <property type="evidence" value="ECO:0007669"/>
    <property type="project" value="UniProtKB-UniRule"/>
</dbReference>
<dbReference type="RefSeq" id="WP_144478105.1">
    <property type="nucleotide sequence ID" value="NZ_VNKI01000003.1"/>
</dbReference>
<dbReference type="GO" id="GO:0015074">
    <property type="term" value="P:DNA integration"/>
    <property type="evidence" value="ECO:0007669"/>
    <property type="project" value="InterPro"/>
</dbReference>
<evidence type="ECO:0000259" key="3">
    <source>
        <dbReference type="PROSITE" id="PS51900"/>
    </source>
</evidence>
<dbReference type="Proteomes" id="UP000317770">
    <property type="component" value="Unassembled WGS sequence"/>
</dbReference>
<accession>A0A8B5Y127</accession>
<dbReference type="SUPFAM" id="SSF56349">
    <property type="entry name" value="DNA breaking-rejoining enzymes"/>
    <property type="match status" value="1"/>
</dbReference>
<evidence type="ECO:0000313" key="5">
    <source>
        <dbReference type="Proteomes" id="UP000317770"/>
    </source>
</evidence>
<organism evidence="4 5">
    <name type="scientific">Peribacillus simplex</name>
    <dbReference type="NCBI Taxonomy" id="1478"/>
    <lineage>
        <taxon>Bacteria</taxon>
        <taxon>Bacillati</taxon>
        <taxon>Bacillota</taxon>
        <taxon>Bacilli</taxon>
        <taxon>Bacillales</taxon>
        <taxon>Bacillaceae</taxon>
        <taxon>Peribacillus</taxon>
    </lineage>
</organism>
<sequence>MFIKDLLKEFTFDLQIKNYSKRTIETYNYNVGQLINFLETHHDISDVEDVSSLHIKKFIQYQKEIGNKPNYINTIIKSLRAFYSYLVNEEYVSLNALAKIKLLKEDKIVIKTFTDKIASMWQSTLNRRFFMLIKSAGIRPVNFLSLVQG</sequence>
<dbReference type="InterPro" id="IPR011010">
    <property type="entry name" value="DNA_brk_join_enz"/>
</dbReference>
<keyword evidence="1 2" id="KW-0238">DNA-binding</keyword>
<feature type="domain" description="Core-binding (CB)" evidence="3">
    <location>
        <begin position="1"/>
        <end position="87"/>
    </location>
</feature>
<dbReference type="AlphaFoldDB" id="A0A8B5Y127"/>
<dbReference type="Pfam" id="PF13495">
    <property type="entry name" value="Phage_int_SAM_4"/>
    <property type="match status" value="1"/>
</dbReference>
<proteinExistence type="predicted"/>
<dbReference type="InterPro" id="IPR010998">
    <property type="entry name" value="Integrase_recombinase_N"/>
</dbReference>